<dbReference type="Gene3D" id="1.10.150.210">
    <property type="entry name" value="Phosphoserine phosphatase, domain 2"/>
    <property type="match status" value="1"/>
</dbReference>
<reference evidence="11 12" key="1">
    <citation type="journal article" date="2016" name="Nat. Commun.">
        <title>Thousands of microbial genomes shed light on interconnected biogeochemical processes in an aquifer system.</title>
        <authorList>
            <person name="Anantharaman K."/>
            <person name="Brown C.T."/>
            <person name="Hug L.A."/>
            <person name="Sharon I."/>
            <person name="Castelle C.J."/>
            <person name="Probst A.J."/>
            <person name="Thomas B.C."/>
            <person name="Singh A."/>
            <person name="Wilkins M.J."/>
            <person name="Karaoz U."/>
            <person name="Brodie E.L."/>
            <person name="Williams K.H."/>
            <person name="Hubbard S.S."/>
            <person name="Banfield J.F."/>
        </authorList>
    </citation>
    <scope>NUCLEOTIDE SEQUENCE [LARGE SCALE GENOMIC DNA]</scope>
</reference>
<dbReference type="InterPro" id="IPR050582">
    <property type="entry name" value="HAD-like_SerB"/>
</dbReference>
<evidence type="ECO:0000256" key="4">
    <source>
        <dbReference type="ARBA" id="ARBA00022605"/>
    </source>
</evidence>
<evidence type="ECO:0000256" key="6">
    <source>
        <dbReference type="ARBA" id="ARBA00022801"/>
    </source>
</evidence>
<keyword evidence="8" id="KW-0718">Serine biosynthesis</keyword>
<dbReference type="STRING" id="1798391.A2968_07405"/>
<proteinExistence type="predicted"/>
<dbReference type="GO" id="GO:0006564">
    <property type="term" value="P:L-serine biosynthetic process"/>
    <property type="evidence" value="ECO:0007669"/>
    <property type="project" value="UniProtKB-KW"/>
</dbReference>
<protein>
    <recommendedName>
        <fullName evidence="3">phosphoserine phosphatase</fullName>
        <ecNumber evidence="3">3.1.3.3</ecNumber>
    </recommendedName>
</protein>
<sequence>MAFETDYGSFETSNSEVIATLGMEFAVEDLESNGSGAEFLSVNGEAAEITDLAMNGDMPFQAATEERLHLVQPTAEYIQETAWRYVDQLTPGFAETMKISNLAGIRNVVVTLGFRQALALLEQEIDADYYALDLYQDRRTGKFTRLGDQSILLLPNGKRLLMQKLINEGNIRLPYSGEGDGVGDIRMGGTVKIAMTGHVRRPAALEECCVETPNPYGSLPIKLGEVRWKGWNGQIQPIVDYGVGLIANGVVKFHDSRLEEAFVPRAQFHLDHNRDRDSIIPLPRNGTIFNRKR</sequence>
<dbReference type="InterPro" id="IPR036412">
    <property type="entry name" value="HAD-like_sf"/>
</dbReference>
<dbReference type="InterPro" id="IPR023214">
    <property type="entry name" value="HAD_sf"/>
</dbReference>
<evidence type="ECO:0000313" key="12">
    <source>
        <dbReference type="Proteomes" id="UP000176228"/>
    </source>
</evidence>
<evidence type="ECO:0000256" key="3">
    <source>
        <dbReference type="ARBA" id="ARBA00012640"/>
    </source>
</evidence>
<evidence type="ECO:0000313" key="11">
    <source>
        <dbReference type="EMBL" id="OGG34536.1"/>
    </source>
</evidence>
<evidence type="ECO:0000256" key="10">
    <source>
        <dbReference type="ARBA" id="ARBA00048523"/>
    </source>
</evidence>
<evidence type="ECO:0000256" key="5">
    <source>
        <dbReference type="ARBA" id="ARBA00022723"/>
    </source>
</evidence>
<comment type="caution">
    <text evidence="11">The sequence shown here is derived from an EMBL/GenBank/DDBJ whole genome shotgun (WGS) entry which is preliminary data.</text>
</comment>
<dbReference type="PANTHER" id="PTHR43344:SF2">
    <property type="entry name" value="PHOSPHOSERINE PHOSPHATASE"/>
    <property type="match status" value="1"/>
</dbReference>
<dbReference type="SUPFAM" id="SSF56784">
    <property type="entry name" value="HAD-like"/>
    <property type="match status" value="1"/>
</dbReference>
<dbReference type="EC" id="3.1.3.3" evidence="3"/>
<evidence type="ECO:0000256" key="2">
    <source>
        <dbReference type="ARBA" id="ARBA00005135"/>
    </source>
</evidence>
<keyword evidence="7" id="KW-0460">Magnesium</keyword>
<evidence type="ECO:0000256" key="1">
    <source>
        <dbReference type="ARBA" id="ARBA00001946"/>
    </source>
</evidence>
<dbReference type="Proteomes" id="UP000176228">
    <property type="component" value="Unassembled WGS sequence"/>
</dbReference>
<accession>A0A1F6BC69</accession>
<keyword evidence="4" id="KW-0028">Amino-acid biosynthesis</keyword>
<name>A0A1F6BC69_9BACT</name>
<comment type="cofactor">
    <cofactor evidence="1">
        <name>Mg(2+)</name>
        <dbReference type="ChEBI" id="CHEBI:18420"/>
    </cofactor>
</comment>
<evidence type="ECO:0000256" key="8">
    <source>
        <dbReference type="ARBA" id="ARBA00023299"/>
    </source>
</evidence>
<dbReference type="AlphaFoldDB" id="A0A1F6BC69"/>
<keyword evidence="6" id="KW-0378">Hydrolase</keyword>
<dbReference type="EMBL" id="MFJU01000034">
    <property type="protein sequence ID" value="OGG34536.1"/>
    <property type="molecule type" value="Genomic_DNA"/>
</dbReference>
<comment type="pathway">
    <text evidence="2">Amino-acid biosynthesis; L-serine biosynthesis; L-serine from 3-phospho-D-glycerate: step 3/3.</text>
</comment>
<dbReference type="GO" id="GO:0005737">
    <property type="term" value="C:cytoplasm"/>
    <property type="evidence" value="ECO:0007669"/>
    <property type="project" value="TreeGrafter"/>
</dbReference>
<gene>
    <name evidence="11" type="ORF">A2968_07405</name>
</gene>
<comment type="catalytic activity">
    <reaction evidence="9">
        <text>O-phospho-L-serine + H2O = L-serine + phosphate</text>
        <dbReference type="Rhea" id="RHEA:21208"/>
        <dbReference type="ChEBI" id="CHEBI:15377"/>
        <dbReference type="ChEBI" id="CHEBI:33384"/>
        <dbReference type="ChEBI" id="CHEBI:43474"/>
        <dbReference type="ChEBI" id="CHEBI:57524"/>
        <dbReference type="EC" id="3.1.3.3"/>
    </reaction>
</comment>
<comment type="catalytic activity">
    <reaction evidence="10">
        <text>O-phospho-D-serine + H2O = D-serine + phosphate</text>
        <dbReference type="Rhea" id="RHEA:24873"/>
        <dbReference type="ChEBI" id="CHEBI:15377"/>
        <dbReference type="ChEBI" id="CHEBI:35247"/>
        <dbReference type="ChEBI" id="CHEBI:43474"/>
        <dbReference type="ChEBI" id="CHEBI:58680"/>
        <dbReference type="EC" id="3.1.3.3"/>
    </reaction>
</comment>
<evidence type="ECO:0000256" key="9">
    <source>
        <dbReference type="ARBA" id="ARBA00048138"/>
    </source>
</evidence>
<dbReference type="GO" id="GO:0036424">
    <property type="term" value="F:L-phosphoserine phosphatase activity"/>
    <property type="evidence" value="ECO:0007669"/>
    <property type="project" value="TreeGrafter"/>
</dbReference>
<organism evidence="11 12">
    <name type="scientific">Candidatus Gottesmanbacteria bacterium RIFCSPLOWO2_01_FULL_42_22</name>
    <dbReference type="NCBI Taxonomy" id="1798391"/>
    <lineage>
        <taxon>Bacteria</taxon>
        <taxon>Candidatus Gottesmaniibacteriota</taxon>
    </lineage>
</organism>
<dbReference type="GO" id="GO:0000287">
    <property type="term" value="F:magnesium ion binding"/>
    <property type="evidence" value="ECO:0007669"/>
    <property type="project" value="TreeGrafter"/>
</dbReference>
<dbReference type="PANTHER" id="PTHR43344">
    <property type="entry name" value="PHOSPHOSERINE PHOSPHATASE"/>
    <property type="match status" value="1"/>
</dbReference>
<evidence type="ECO:0000256" key="7">
    <source>
        <dbReference type="ARBA" id="ARBA00022842"/>
    </source>
</evidence>
<keyword evidence="5" id="KW-0479">Metal-binding</keyword>
<dbReference type="Gene3D" id="3.40.50.1000">
    <property type="entry name" value="HAD superfamily/HAD-like"/>
    <property type="match status" value="1"/>
</dbReference>